<comment type="subcellular location">
    <subcellularLocation>
        <location evidence="1 11">Endoplasmic reticulum membrane</location>
        <topology evidence="1 11">Multi-pass membrane protein</topology>
    </subcellularLocation>
</comment>
<evidence type="ECO:0000256" key="2">
    <source>
        <dbReference type="ARBA" id="ARBA00010120"/>
    </source>
</evidence>
<evidence type="ECO:0000256" key="11">
    <source>
        <dbReference type="RuleBase" id="RU000634"/>
    </source>
</evidence>
<gene>
    <name evidence="12" type="ORF">P167DRAFT_532981</name>
</gene>
<dbReference type="GO" id="GO:0046923">
    <property type="term" value="F:ER retention sequence binding"/>
    <property type="evidence" value="ECO:0007669"/>
    <property type="project" value="InterPro"/>
</dbReference>
<comment type="similarity">
    <text evidence="2 11">Belongs to the ERD2 family.</text>
</comment>
<evidence type="ECO:0000256" key="5">
    <source>
        <dbReference type="ARBA" id="ARBA00022824"/>
    </source>
</evidence>
<keyword evidence="4 11" id="KW-0812">Transmembrane</keyword>
<evidence type="ECO:0000256" key="9">
    <source>
        <dbReference type="ARBA" id="ARBA00023136"/>
    </source>
</evidence>
<evidence type="ECO:0000256" key="7">
    <source>
        <dbReference type="ARBA" id="ARBA00022927"/>
    </source>
</evidence>
<dbReference type="GO" id="GO:0006621">
    <property type="term" value="P:protein retention in ER lumen"/>
    <property type="evidence" value="ECO:0007669"/>
    <property type="project" value="InterPro"/>
</dbReference>
<evidence type="ECO:0000256" key="8">
    <source>
        <dbReference type="ARBA" id="ARBA00022989"/>
    </source>
</evidence>
<dbReference type="PANTHER" id="PTHR10585">
    <property type="entry name" value="ER LUMEN PROTEIN RETAINING RECEPTOR"/>
    <property type="match status" value="1"/>
</dbReference>
<dbReference type="InterPro" id="IPR000133">
    <property type="entry name" value="ER_ret_rcpt"/>
</dbReference>
<evidence type="ECO:0000313" key="12">
    <source>
        <dbReference type="EMBL" id="RPB15591.1"/>
    </source>
</evidence>
<feature type="transmembrane region" description="Helical" evidence="11">
    <location>
        <begin position="58"/>
        <end position="77"/>
    </location>
</feature>
<evidence type="ECO:0000256" key="4">
    <source>
        <dbReference type="ARBA" id="ARBA00022692"/>
    </source>
</evidence>
<dbReference type="EMBL" id="ML119112">
    <property type="protein sequence ID" value="RPB15591.1"/>
    <property type="molecule type" value="Genomic_DNA"/>
</dbReference>
<feature type="transmembrane region" description="Helical" evidence="11">
    <location>
        <begin position="151"/>
        <end position="169"/>
    </location>
</feature>
<accession>A0A3N4L4N9</accession>
<keyword evidence="8 11" id="KW-1133">Transmembrane helix</keyword>
<keyword evidence="9 11" id="KW-0472">Membrane</keyword>
<dbReference type="PRINTS" id="PR00660">
    <property type="entry name" value="ERLUMENR"/>
</dbReference>
<keyword evidence="6" id="KW-0931">ER-Golgi transport</keyword>
<evidence type="ECO:0000256" key="10">
    <source>
        <dbReference type="ARBA" id="ARBA00023170"/>
    </source>
</evidence>
<comment type="caution">
    <text evidence="11">Lacks conserved residue(s) required for the propagation of feature annotation.</text>
</comment>
<feature type="transmembrane region" description="Helical" evidence="11">
    <location>
        <begin position="181"/>
        <end position="201"/>
    </location>
</feature>
<keyword evidence="13" id="KW-1185">Reference proteome</keyword>
<evidence type="ECO:0000313" key="13">
    <source>
        <dbReference type="Proteomes" id="UP000277580"/>
    </source>
</evidence>
<dbReference type="STRING" id="1392247.A0A3N4L4N9"/>
<dbReference type="OrthoDB" id="7694678at2759"/>
<organism evidence="12 13">
    <name type="scientific">Morchella conica CCBAS932</name>
    <dbReference type="NCBI Taxonomy" id="1392247"/>
    <lineage>
        <taxon>Eukaryota</taxon>
        <taxon>Fungi</taxon>
        <taxon>Dikarya</taxon>
        <taxon>Ascomycota</taxon>
        <taxon>Pezizomycotina</taxon>
        <taxon>Pezizomycetes</taxon>
        <taxon>Pezizales</taxon>
        <taxon>Morchellaceae</taxon>
        <taxon>Morchella</taxon>
    </lineage>
</organism>
<keyword evidence="5 11" id="KW-0256">Endoplasmic reticulum</keyword>
<proteinExistence type="inferred from homology"/>
<sequence length="214" mass="25014">MNIFRVTGDLFHLISIFILLQKMRTSKSCAGISFKSQVLYLTVYVTRYLDLLWTFNHSTYNTLMKIIFIASAGYTIYLMMNDFKPTHDPNIDTFKVQYLIGGSAILAVLFPYKWIPSEILWTFSIWLESVAILPQLFMVQRTGEAETITTHYLFALGAYRALYIPNWIYRYFMENGHVDPIATLAGIIQTILYSDFFYIYYTKVFKGKKFELPV</sequence>
<dbReference type="AlphaFoldDB" id="A0A3N4L4N9"/>
<dbReference type="PROSITE" id="PS00952">
    <property type="entry name" value="ER_LUMEN_RECEPTOR_2"/>
    <property type="match status" value="1"/>
</dbReference>
<keyword evidence="7 11" id="KW-0653">Protein transport</keyword>
<dbReference type="Pfam" id="PF00810">
    <property type="entry name" value="ER_lumen_recept"/>
    <property type="match status" value="1"/>
</dbReference>
<reference evidence="12 13" key="1">
    <citation type="journal article" date="2018" name="Nat. Ecol. Evol.">
        <title>Pezizomycetes genomes reveal the molecular basis of ectomycorrhizal truffle lifestyle.</title>
        <authorList>
            <person name="Murat C."/>
            <person name="Payen T."/>
            <person name="Noel B."/>
            <person name="Kuo A."/>
            <person name="Morin E."/>
            <person name="Chen J."/>
            <person name="Kohler A."/>
            <person name="Krizsan K."/>
            <person name="Balestrini R."/>
            <person name="Da Silva C."/>
            <person name="Montanini B."/>
            <person name="Hainaut M."/>
            <person name="Levati E."/>
            <person name="Barry K.W."/>
            <person name="Belfiori B."/>
            <person name="Cichocki N."/>
            <person name="Clum A."/>
            <person name="Dockter R.B."/>
            <person name="Fauchery L."/>
            <person name="Guy J."/>
            <person name="Iotti M."/>
            <person name="Le Tacon F."/>
            <person name="Lindquist E.A."/>
            <person name="Lipzen A."/>
            <person name="Malagnac F."/>
            <person name="Mello A."/>
            <person name="Molinier V."/>
            <person name="Miyauchi S."/>
            <person name="Poulain J."/>
            <person name="Riccioni C."/>
            <person name="Rubini A."/>
            <person name="Sitrit Y."/>
            <person name="Splivallo R."/>
            <person name="Traeger S."/>
            <person name="Wang M."/>
            <person name="Zifcakova L."/>
            <person name="Wipf D."/>
            <person name="Zambonelli A."/>
            <person name="Paolocci F."/>
            <person name="Nowrousian M."/>
            <person name="Ottonello S."/>
            <person name="Baldrian P."/>
            <person name="Spatafora J.W."/>
            <person name="Henrissat B."/>
            <person name="Nagy L.G."/>
            <person name="Aury J.M."/>
            <person name="Wincker P."/>
            <person name="Grigoriev I.V."/>
            <person name="Bonfante P."/>
            <person name="Martin F.M."/>
        </authorList>
    </citation>
    <scope>NUCLEOTIDE SEQUENCE [LARGE SCALE GENOMIC DNA]</scope>
    <source>
        <strain evidence="12 13">CCBAS932</strain>
    </source>
</reference>
<keyword evidence="10 11" id="KW-0675">Receptor</keyword>
<evidence type="ECO:0000256" key="1">
    <source>
        <dbReference type="ARBA" id="ARBA00004477"/>
    </source>
</evidence>
<evidence type="ECO:0000256" key="3">
    <source>
        <dbReference type="ARBA" id="ARBA00022448"/>
    </source>
</evidence>
<evidence type="ECO:0000256" key="6">
    <source>
        <dbReference type="ARBA" id="ARBA00022892"/>
    </source>
</evidence>
<dbReference type="GO" id="GO:0005789">
    <property type="term" value="C:endoplasmic reticulum membrane"/>
    <property type="evidence" value="ECO:0007669"/>
    <property type="project" value="UniProtKB-SubCell"/>
</dbReference>
<feature type="transmembrane region" description="Helical" evidence="11">
    <location>
        <begin position="98"/>
        <end position="115"/>
    </location>
</feature>
<dbReference type="FunCoup" id="A0A3N4L4N9">
    <property type="interactions" value="374"/>
</dbReference>
<feature type="transmembrane region" description="Helical" evidence="11">
    <location>
        <begin position="121"/>
        <end position="139"/>
    </location>
</feature>
<name>A0A3N4L4N9_9PEZI</name>
<protein>
    <recommendedName>
        <fullName evidence="11">ER lumen protein-retaining receptor</fullName>
    </recommendedName>
</protein>
<dbReference type="GO" id="GO:0016192">
    <property type="term" value="P:vesicle-mediated transport"/>
    <property type="evidence" value="ECO:0007669"/>
    <property type="project" value="UniProtKB-KW"/>
</dbReference>
<dbReference type="GO" id="GO:0015031">
    <property type="term" value="P:protein transport"/>
    <property type="evidence" value="ECO:0007669"/>
    <property type="project" value="UniProtKB-KW"/>
</dbReference>
<keyword evidence="3 11" id="KW-0813">Transport</keyword>
<dbReference type="InParanoid" id="A0A3N4L4N9"/>
<dbReference type="Proteomes" id="UP000277580">
    <property type="component" value="Unassembled WGS sequence"/>
</dbReference>